<reference evidence="2" key="1">
    <citation type="submission" date="2016-04" db="EMBL/GenBank/DDBJ databases">
        <authorList>
            <person name="Chen L."/>
            <person name="Zhuang W."/>
            <person name="Wang G."/>
        </authorList>
    </citation>
    <scope>NUCLEOTIDE SEQUENCE [LARGE SCALE GENOMIC DNA]</scope>
    <source>
        <strain evidence="2">208</strain>
    </source>
</reference>
<proteinExistence type="predicted"/>
<protein>
    <submittedName>
        <fullName evidence="1">Uncharacterized protein</fullName>
    </submittedName>
</protein>
<name>A0A1V9EH01_9BACT</name>
<keyword evidence="2" id="KW-1185">Reference proteome</keyword>
<dbReference type="AlphaFoldDB" id="A0A1V9EH01"/>
<dbReference type="STRING" id="550983.A4R26_32305"/>
<comment type="caution">
    <text evidence="1">The sequence shown here is derived from an EMBL/GenBank/DDBJ whole genome shotgun (WGS) entry which is preliminary data.</text>
</comment>
<dbReference type="EMBL" id="LWBP01000255">
    <property type="protein sequence ID" value="OQP45419.1"/>
    <property type="molecule type" value="Genomic_DNA"/>
</dbReference>
<sequence length="113" mass="12402">MKHRKSKKRIDIKTADVLVISGKSVAGDLLAGYMVSGVEVARLLYRLCYGTGETVQSCQGKGTRTKSEAESTNGLCCDGLRCSSVEVPVMGMERRPQLIRQIHFNNRKTGGLR</sequence>
<evidence type="ECO:0000313" key="1">
    <source>
        <dbReference type="EMBL" id="OQP45419.1"/>
    </source>
</evidence>
<organism evidence="1 2">
    <name type="scientific">Niastella populi</name>
    <dbReference type="NCBI Taxonomy" id="550983"/>
    <lineage>
        <taxon>Bacteria</taxon>
        <taxon>Pseudomonadati</taxon>
        <taxon>Bacteroidota</taxon>
        <taxon>Chitinophagia</taxon>
        <taxon>Chitinophagales</taxon>
        <taxon>Chitinophagaceae</taxon>
        <taxon>Niastella</taxon>
    </lineage>
</organism>
<evidence type="ECO:0000313" key="2">
    <source>
        <dbReference type="Proteomes" id="UP000192276"/>
    </source>
</evidence>
<dbReference type="Proteomes" id="UP000192276">
    <property type="component" value="Unassembled WGS sequence"/>
</dbReference>
<accession>A0A1V9EH01</accession>
<gene>
    <name evidence="1" type="ORF">A4R26_32305</name>
</gene>